<keyword evidence="4" id="KW-0067">ATP-binding</keyword>
<organism evidence="6 7">
    <name type="scientific">Chlamydia ibidis 10-1398/6</name>
    <dbReference type="NCBI Taxonomy" id="1046581"/>
    <lineage>
        <taxon>Bacteria</taxon>
        <taxon>Pseudomonadati</taxon>
        <taxon>Chlamydiota</taxon>
        <taxon>Chlamydiia</taxon>
        <taxon>Chlamydiales</taxon>
        <taxon>Chlamydiaceae</taxon>
        <taxon>Chlamydia/Chlamydophila group</taxon>
        <taxon>Chlamydia</taxon>
    </lineage>
</organism>
<comment type="caution">
    <text evidence="6">The sequence shown here is derived from an EMBL/GenBank/DDBJ whole genome shotgun (WGS) entry which is preliminary data.</text>
</comment>
<dbReference type="PANTHER" id="PTHR43289:SF6">
    <property type="entry name" value="SERINE_THREONINE-PROTEIN KINASE NEKL-3"/>
    <property type="match status" value="1"/>
</dbReference>
<proteinExistence type="predicted"/>
<evidence type="ECO:0000256" key="1">
    <source>
        <dbReference type="ARBA" id="ARBA00022679"/>
    </source>
</evidence>
<evidence type="ECO:0000256" key="4">
    <source>
        <dbReference type="ARBA" id="ARBA00022840"/>
    </source>
</evidence>
<dbReference type="InterPro" id="IPR036457">
    <property type="entry name" value="PPM-type-like_dom_sf"/>
</dbReference>
<dbReference type="CDD" id="cd14014">
    <property type="entry name" value="STKc_PknB_like"/>
    <property type="match status" value="1"/>
</dbReference>
<dbReference type="SMART" id="SM00220">
    <property type="entry name" value="S_TKc"/>
    <property type="match status" value="1"/>
</dbReference>
<gene>
    <name evidence="6" type="ORF">H359_0106</name>
</gene>
<dbReference type="EMBL" id="APJW01000001">
    <property type="protein sequence ID" value="EQM62835.1"/>
    <property type="molecule type" value="Genomic_DNA"/>
</dbReference>
<evidence type="ECO:0000259" key="5">
    <source>
        <dbReference type="PROSITE" id="PS50011"/>
    </source>
</evidence>
<keyword evidence="2" id="KW-0547">Nucleotide-binding</keyword>
<keyword evidence="3 6" id="KW-0418">Kinase</keyword>
<dbReference type="RefSeq" id="WP_020370757.1">
    <property type="nucleotide sequence ID" value="NZ_APJW01000001.1"/>
</dbReference>
<keyword evidence="1" id="KW-0808">Transferase</keyword>
<sequence length="500" mass="56983">MDCHAESTLADRIIGGCHIQRILSSKTGTTVYQARHIETSRLTAIKVLTAPFVFDTRRIQTFLKEAEIIRNLSHDHIVQLYNYGKWECGLYISMEYVNGISLREYILSQTIPLPKASQIILDIAEAIAYLHSQGIIHRDIKPENILITPEGHIKLIDFGLSVWKDQECYSGYLGTPYYMSPEQRYGEAGSKSSDIYSLGILAYELVLGNLALGKIHLSLIPEKISRILSKALQPSPKERYSSIMDFIHDLRRYIRSEELQNDYRCKDSTTEFHELLYQQRSWLSPTSVRLPDFLSISIQEKGFPTYPYVYYQSFLEEDVFSFWFCYGCIGHPTLALTVMKTLVNQLSSHNSAGDILHKINQEFLHLHVPTDDFGLAANCLIISKEKQEVSWLACGKTNLWLKKQGKVRKSFESSSLGLGKISSLQIRETKVAWEIGDEAVLHTLKADNPMLPLYCPSFTELKDRGQTAIFCPIESVQYGTQDIYNGNLCPSTLISLKRIR</sequence>
<dbReference type="Gene3D" id="1.10.510.10">
    <property type="entry name" value="Transferase(Phosphotransferase) domain 1"/>
    <property type="match status" value="1"/>
</dbReference>
<dbReference type="Pfam" id="PF00069">
    <property type="entry name" value="Pkinase"/>
    <property type="match status" value="1"/>
</dbReference>
<dbReference type="InterPro" id="IPR008271">
    <property type="entry name" value="Ser/Thr_kinase_AS"/>
</dbReference>
<keyword evidence="7" id="KW-1185">Reference proteome</keyword>
<evidence type="ECO:0000256" key="3">
    <source>
        <dbReference type="ARBA" id="ARBA00022777"/>
    </source>
</evidence>
<protein>
    <submittedName>
        <fullName evidence="6">Lipopolysaccharide kinase family protein</fullName>
    </submittedName>
</protein>
<evidence type="ECO:0000313" key="7">
    <source>
        <dbReference type="Proteomes" id="UP000016064"/>
    </source>
</evidence>
<dbReference type="Proteomes" id="UP000016064">
    <property type="component" value="Unassembled WGS sequence"/>
</dbReference>
<dbReference type="PROSITE" id="PS50011">
    <property type="entry name" value="PROTEIN_KINASE_DOM"/>
    <property type="match status" value="1"/>
</dbReference>
<dbReference type="InterPro" id="IPR000719">
    <property type="entry name" value="Prot_kinase_dom"/>
</dbReference>
<evidence type="ECO:0000313" key="6">
    <source>
        <dbReference type="EMBL" id="EQM62835.1"/>
    </source>
</evidence>
<evidence type="ECO:0000256" key="2">
    <source>
        <dbReference type="ARBA" id="ARBA00022741"/>
    </source>
</evidence>
<dbReference type="Gene3D" id="3.60.40.10">
    <property type="entry name" value="PPM-type phosphatase domain"/>
    <property type="match status" value="1"/>
</dbReference>
<feature type="domain" description="Protein kinase" evidence="5">
    <location>
        <begin position="17"/>
        <end position="276"/>
    </location>
</feature>
<dbReference type="SUPFAM" id="SSF56112">
    <property type="entry name" value="Protein kinase-like (PK-like)"/>
    <property type="match status" value="1"/>
</dbReference>
<dbReference type="PROSITE" id="PS00108">
    <property type="entry name" value="PROTEIN_KINASE_ST"/>
    <property type="match status" value="1"/>
</dbReference>
<reference evidence="6 7" key="1">
    <citation type="submission" date="2013-07" db="EMBL/GenBank/DDBJ databases">
        <title>Isolation of a new Chlamydia species from the feral Sacred Ibis (Threskiornis aethiopicus): Chlamydia ibidis.</title>
        <authorList>
            <person name="Vorimore F."/>
            <person name="Hsia R.-C."/>
            <person name="Huot-Creasy H."/>
            <person name="Bastian S."/>
            <person name="Deruyter L."/>
            <person name="Passet A."/>
            <person name="Sachse K."/>
            <person name="Bavoil P."/>
            <person name="Myers G."/>
            <person name="Laroucau K."/>
        </authorList>
    </citation>
    <scope>NUCLEOTIDE SEQUENCE [LARGE SCALE GENOMIC DNA]</scope>
    <source>
        <strain evidence="6 7">10-1398/6</strain>
    </source>
</reference>
<dbReference type="PANTHER" id="PTHR43289">
    <property type="entry name" value="MITOGEN-ACTIVATED PROTEIN KINASE KINASE KINASE 20-RELATED"/>
    <property type="match status" value="1"/>
</dbReference>
<dbReference type="GO" id="GO:0016301">
    <property type="term" value="F:kinase activity"/>
    <property type="evidence" value="ECO:0007669"/>
    <property type="project" value="UniProtKB-KW"/>
</dbReference>
<dbReference type="InterPro" id="IPR011009">
    <property type="entry name" value="Kinase-like_dom_sf"/>
</dbReference>
<name>A0ABN0MZP4_9CHLA</name>
<accession>A0ABN0MZP4</accession>